<dbReference type="AlphaFoldDB" id="A0A3B0Y830"/>
<feature type="transmembrane region" description="Helical" evidence="1">
    <location>
        <begin position="21"/>
        <end position="40"/>
    </location>
</feature>
<dbReference type="InterPro" id="IPR002109">
    <property type="entry name" value="Glutaredoxin"/>
</dbReference>
<dbReference type="Pfam" id="PF00462">
    <property type="entry name" value="Glutaredoxin"/>
    <property type="match status" value="1"/>
</dbReference>
<reference evidence="3" key="1">
    <citation type="submission" date="2018-06" db="EMBL/GenBank/DDBJ databases">
        <authorList>
            <person name="Zhirakovskaya E."/>
        </authorList>
    </citation>
    <scope>NUCLEOTIDE SEQUENCE</scope>
</reference>
<dbReference type="CDD" id="cd02976">
    <property type="entry name" value="NrdH"/>
    <property type="match status" value="1"/>
</dbReference>
<organism evidence="3">
    <name type="scientific">hydrothermal vent metagenome</name>
    <dbReference type="NCBI Taxonomy" id="652676"/>
    <lineage>
        <taxon>unclassified sequences</taxon>
        <taxon>metagenomes</taxon>
        <taxon>ecological metagenomes</taxon>
    </lineage>
</organism>
<dbReference type="Gene3D" id="3.40.30.10">
    <property type="entry name" value="Glutaredoxin"/>
    <property type="match status" value="1"/>
</dbReference>
<keyword evidence="1" id="KW-0472">Membrane</keyword>
<protein>
    <recommendedName>
        <fullName evidence="2">Glutaredoxin domain-containing protein</fullName>
    </recommendedName>
</protein>
<evidence type="ECO:0000256" key="1">
    <source>
        <dbReference type="SAM" id="Phobius"/>
    </source>
</evidence>
<accession>A0A3B0Y830</accession>
<proteinExistence type="predicted"/>
<dbReference type="InterPro" id="IPR051548">
    <property type="entry name" value="Grx-like_ET"/>
</dbReference>
<dbReference type="GO" id="GO:0045454">
    <property type="term" value="P:cell redox homeostasis"/>
    <property type="evidence" value="ECO:0007669"/>
    <property type="project" value="TreeGrafter"/>
</dbReference>
<dbReference type="InterPro" id="IPR036249">
    <property type="entry name" value="Thioredoxin-like_sf"/>
</dbReference>
<name>A0A3B0Y830_9ZZZZ</name>
<evidence type="ECO:0000313" key="3">
    <source>
        <dbReference type="EMBL" id="VAW71697.1"/>
    </source>
</evidence>
<evidence type="ECO:0000259" key="2">
    <source>
        <dbReference type="Pfam" id="PF00462"/>
    </source>
</evidence>
<dbReference type="PANTHER" id="PTHR34386:SF1">
    <property type="entry name" value="GLUTAREDOXIN-LIKE PROTEIN NRDH"/>
    <property type="match status" value="1"/>
</dbReference>
<dbReference type="PROSITE" id="PS51354">
    <property type="entry name" value="GLUTAREDOXIN_2"/>
    <property type="match status" value="1"/>
</dbReference>
<dbReference type="EMBL" id="UOFL01000028">
    <property type="protein sequence ID" value="VAW71697.1"/>
    <property type="molecule type" value="Genomic_DNA"/>
</dbReference>
<dbReference type="SUPFAM" id="SSF52833">
    <property type="entry name" value="Thioredoxin-like"/>
    <property type="match status" value="1"/>
</dbReference>
<gene>
    <name evidence="3" type="ORF">MNBD_GAMMA12-21</name>
</gene>
<sequence length="147" mass="16837">MTHTKNTENTLPSKKAWTGNRILNLFLNIALIGLIVWYGYKYHGLLYPTTRVSDENKARIIMYSTKWCPYCIEARAMFAKNGIAYYDYNIDSSKDGKEQFFELGGRGVPLFLIDNKVIHGLQKSRIADLLNKGKKISPIKKTNKLSN</sequence>
<dbReference type="GO" id="GO:0009055">
    <property type="term" value="F:electron transfer activity"/>
    <property type="evidence" value="ECO:0007669"/>
    <property type="project" value="TreeGrafter"/>
</dbReference>
<keyword evidence="1" id="KW-0812">Transmembrane</keyword>
<dbReference type="PANTHER" id="PTHR34386">
    <property type="entry name" value="GLUTAREDOXIN"/>
    <property type="match status" value="1"/>
</dbReference>
<keyword evidence="1" id="KW-1133">Transmembrane helix</keyword>
<feature type="domain" description="Glutaredoxin" evidence="2">
    <location>
        <begin position="60"/>
        <end position="118"/>
    </location>
</feature>